<sequence length="90" mass="10202">PSLATQTHRVNSRTTVILAIKMGDLITDKFKINGFGDLANKMVFGNQLLKTYHLELILGRRGIFKHRHFLFSICLLDQTSREMSRGLSAV</sequence>
<dbReference type="Proteomes" id="UP000005532">
    <property type="component" value="Unassembled WGS sequence"/>
</dbReference>
<gene>
    <name evidence="1" type="ORF">AM305_06009</name>
</gene>
<comment type="caution">
    <text evidence="1">The sequence shown here is derived from an EMBL/GenBank/DDBJ whole genome shotgun (WGS) entry which is preliminary data.</text>
</comment>
<dbReference type="AlphaFoldDB" id="C5RZV7"/>
<organism evidence="1 2">
    <name type="scientific">Actinobacillus minor NM305</name>
    <dbReference type="NCBI Taxonomy" id="637911"/>
    <lineage>
        <taxon>Bacteria</taxon>
        <taxon>Pseudomonadati</taxon>
        <taxon>Pseudomonadota</taxon>
        <taxon>Gammaproteobacteria</taxon>
        <taxon>Pasteurellales</taxon>
        <taxon>Pasteurellaceae</taxon>
        <taxon>Actinobacillus</taxon>
    </lineage>
</organism>
<protein>
    <submittedName>
        <fullName evidence="1">Uncharacterized protein</fullName>
    </submittedName>
</protein>
<evidence type="ECO:0000313" key="1">
    <source>
        <dbReference type="EMBL" id="EER47962.1"/>
    </source>
</evidence>
<evidence type="ECO:0000313" key="2">
    <source>
        <dbReference type="Proteomes" id="UP000005532"/>
    </source>
</evidence>
<reference evidence="1 2" key="1">
    <citation type="journal article" date="2010" name="Vet. Microbiol.">
        <title>Production of haemolysins by strains of the Actinobacillus minor/porcitonsillarum complex.</title>
        <authorList>
            <person name="Arya G."/>
            <person name="Niven D.F."/>
        </authorList>
    </citation>
    <scope>NUCLEOTIDE SEQUENCE [LARGE SCALE GENOMIC DNA]</scope>
    <source>
        <strain evidence="1 2">NM305</strain>
    </source>
</reference>
<accession>C5RZV7</accession>
<feature type="non-terminal residue" evidence="1">
    <location>
        <position position="1"/>
    </location>
</feature>
<proteinExistence type="predicted"/>
<dbReference type="EMBL" id="ACQL01000055">
    <property type="protein sequence ID" value="EER47962.1"/>
    <property type="molecule type" value="Genomic_DNA"/>
</dbReference>
<name>C5RZV7_9PAST</name>